<organism evidence="1 2">
    <name type="scientific">Streblomastix strix</name>
    <dbReference type="NCBI Taxonomy" id="222440"/>
    <lineage>
        <taxon>Eukaryota</taxon>
        <taxon>Metamonada</taxon>
        <taxon>Preaxostyla</taxon>
        <taxon>Oxymonadida</taxon>
        <taxon>Streblomastigidae</taxon>
        <taxon>Streblomastix</taxon>
    </lineage>
</organism>
<dbReference type="AlphaFoldDB" id="A0A5J4VK09"/>
<dbReference type="Proteomes" id="UP000324800">
    <property type="component" value="Unassembled WGS sequence"/>
</dbReference>
<gene>
    <name evidence="1" type="ORF">EZS28_021552</name>
</gene>
<proteinExistence type="predicted"/>
<protein>
    <submittedName>
        <fullName evidence="1">Uncharacterized protein</fullName>
    </submittedName>
</protein>
<sequence length="348" mass="37821">MSNVIITLGAATGSGKAITNISIDGIIQTPAKNTSFVTYNYDETITGQKTFNTTIHSVGIMVQSYDNNSVVCAGGGLKAISDITSNYYNKSETYSQTEINNLLNNKADSGVSYTTGEDDALLLLKADKTQLIDSYKKGETNKLHSNKSDSGVSYTKGEADALLLLKADKSTTYIKTETEHIISYIDVGDVDLTDYYNKTKTNELLGEKADTTDLINQISLGSSQIITANKTFSNSSRFVSSNDGMLTVTGSSFIKSGSDNTVVLLGAFCTKPISEFTTTIDDSNYEKKTGQNLQIIQGYLRKGSEPDDVSEDDYDYISRQDVQNSYVSLSGTQQIIGTKSFYDNVTEI</sequence>
<dbReference type="EMBL" id="SNRW01006514">
    <property type="protein sequence ID" value="KAA6382921.1"/>
    <property type="molecule type" value="Genomic_DNA"/>
</dbReference>
<name>A0A5J4VK09_9EUKA</name>
<evidence type="ECO:0000313" key="1">
    <source>
        <dbReference type="EMBL" id="KAA6382921.1"/>
    </source>
</evidence>
<reference evidence="1 2" key="1">
    <citation type="submission" date="2019-03" db="EMBL/GenBank/DDBJ databases">
        <title>Single cell metagenomics reveals metabolic interactions within the superorganism composed of flagellate Streblomastix strix and complex community of Bacteroidetes bacteria on its surface.</title>
        <authorList>
            <person name="Treitli S.C."/>
            <person name="Kolisko M."/>
            <person name="Husnik F."/>
            <person name="Keeling P."/>
            <person name="Hampl V."/>
        </authorList>
    </citation>
    <scope>NUCLEOTIDE SEQUENCE [LARGE SCALE GENOMIC DNA]</scope>
    <source>
        <strain evidence="1">ST1C</strain>
    </source>
</reference>
<comment type="caution">
    <text evidence="1">The sequence shown here is derived from an EMBL/GenBank/DDBJ whole genome shotgun (WGS) entry which is preliminary data.</text>
</comment>
<evidence type="ECO:0000313" key="2">
    <source>
        <dbReference type="Proteomes" id="UP000324800"/>
    </source>
</evidence>
<accession>A0A5J4VK09</accession>